<name>A0A6M3LYM9_9ZZZZ</name>
<proteinExistence type="predicted"/>
<sequence length="45" mass="5306">MEGPVCYDCGKQFIPKDNTDKEGYWYTGRCEDCRRKEEENDEPGI</sequence>
<evidence type="ECO:0000313" key="1">
    <source>
        <dbReference type="EMBL" id="QJA97795.1"/>
    </source>
</evidence>
<reference evidence="1" key="1">
    <citation type="submission" date="2020-03" db="EMBL/GenBank/DDBJ databases">
        <title>The deep terrestrial virosphere.</title>
        <authorList>
            <person name="Holmfeldt K."/>
            <person name="Nilsson E."/>
            <person name="Simone D."/>
            <person name="Lopez-Fernandez M."/>
            <person name="Wu X."/>
            <person name="de Brujin I."/>
            <person name="Lundin D."/>
            <person name="Andersson A."/>
            <person name="Bertilsson S."/>
            <person name="Dopson M."/>
        </authorList>
    </citation>
    <scope>NUCLEOTIDE SEQUENCE</scope>
    <source>
        <strain evidence="1">MM415B05940</strain>
    </source>
</reference>
<organism evidence="1">
    <name type="scientific">viral metagenome</name>
    <dbReference type="NCBI Taxonomy" id="1070528"/>
    <lineage>
        <taxon>unclassified sequences</taxon>
        <taxon>metagenomes</taxon>
        <taxon>organismal metagenomes</taxon>
    </lineage>
</organism>
<protein>
    <submittedName>
        <fullName evidence="1">Uncharacterized protein</fullName>
    </submittedName>
</protein>
<dbReference type="AlphaFoldDB" id="A0A6M3LYM9"/>
<gene>
    <name evidence="1" type="ORF">MM415B05940_0002</name>
</gene>
<accession>A0A6M3LYM9</accession>
<dbReference type="EMBL" id="MT143526">
    <property type="protein sequence ID" value="QJA97795.1"/>
    <property type="molecule type" value="Genomic_DNA"/>
</dbReference>